<sequence>MTNELSYFSSYNACTLSGKVFIANGSSIPFSGKGSVSITPSIALDCALHVPNLSCNLMSISKLTRSFNCCAKFYPTHCAFQDLITGKTIGNAEERNRLYYINPKVKEDDQNDEIKRNKEDVGKAPLVYSRRQKENVIKSIPLPRIQSPSLDKGNISNSSSSNSLDSKIKTNLDIPIAIRKGVRTSTRYPLAHFISYHRLGHTFQAFTTSLSSEIIPNKIQTALTDPKWSEAVFEVLRALDRNDTWEVVNLPSRKKTVGYKWVFTIKYKANGTIERYKARLVTKGYTQTLGIDYQETFAPVAKINSIRILLSLAANLNWNLFQFDVKNAFLHGNLEEEVYMDLPPDFEDRLNGKRVYDIIVTGDDVEEIQSLKKRLAKEFKIKDLGTLRYFLGIEVARSKERIYVCQRKYILDLLKETRMTGCKLASTPIDLNHRLGAETEGKLVEKGRYQRLVGRLIYLSHTQPDIAYAISAVSQFMHSPLECHLEAVKRILSYLKAIAGKGLFFKKNDHLLVEAYTDADWACSISDRRLTTGYCTFIKGNLVTWRSKKQPVVSRSSAEAEFHALALGIYEVLWIRNLLKELRLKPKGPATIYCDNKAAIDIAHNLVQHDRTKHVEVDKHFIKEKIESGQIMTFFTPTNRQLADVFTKGVPNTKFIPLIDKLGMHNIYAST</sequence>
<accession>A0ACC1YID0</accession>
<gene>
    <name evidence="1" type="ORF">OWV82_006814</name>
</gene>
<reference evidence="1 2" key="1">
    <citation type="journal article" date="2023" name="Science">
        <title>Complex scaffold remodeling in plant triterpene biosynthesis.</title>
        <authorList>
            <person name="De La Pena R."/>
            <person name="Hodgson H."/>
            <person name="Liu J.C."/>
            <person name="Stephenson M.J."/>
            <person name="Martin A.C."/>
            <person name="Owen C."/>
            <person name="Harkess A."/>
            <person name="Leebens-Mack J."/>
            <person name="Jimenez L.E."/>
            <person name="Osbourn A."/>
            <person name="Sattely E.S."/>
        </authorList>
    </citation>
    <scope>NUCLEOTIDE SEQUENCE [LARGE SCALE GENOMIC DNA]</scope>
    <source>
        <strain evidence="2">cv. JPN11</strain>
        <tissue evidence="1">Leaf</tissue>
    </source>
</reference>
<proteinExistence type="predicted"/>
<name>A0ACC1YID0_MELAZ</name>
<evidence type="ECO:0000313" key="2">
    <source>
        <dbReference type="Proteomes" id="UP001164539"/>
    </source>
</evidence>
<comment type="caution">
    <text evidence="1">The sequence shown here is derived from an EMBL/GenBank/DDBJ whole genome shotgun (WGS) entry which is preliminary data.</text>
</comment>
<keyword evidence="2" id="KW-1185">Reference proteome</keyword>
<dbReference type="Proteomes" id="UP001164539">
    <property type="component" value="Chromosome 3"/>
</dbReference>
<dbReference type="EMBL" id="CM051396">
    <property type="protein sequence ID" value="KAJ4723440.1"/>
    <property type="molecule type" value="Genomic_DNA"/>
</dbReference>
<protein>
    <submittedName>
        <fullName evidence="1">Retrovirus-related Pol polyprotein from transposon TNT 1-94</fullName>
    </submittedName>
</protein>
<evidence type="ECO:0000313" key="1">
    <source>
        <dbReference type="EMBL" id="KAJ4723440.1"/>
    </source>
</evidence>
<organism evidence="1 2">
    <name type="scientific">Melia azedarach</name>
    <name type="common">Chinaberry tree</name>
    <dbReference type="NCBI Taxonomy" id="155640"/>
    <lineage>
        <taxon>Eukaryota</taxon>
        <taxon>Viridiplantae</taxon>
        <taxon>Streptophyta</taxon>
        <taxon>Embryophyta</taxon>
        <taxon>Tracheophyta</taxon>
        <taxon>Spermatophyta</taxon>
        <taxon>Magnoliopsida</taxon>
        <taxon>eudicotyledons</taxon>
        <taxon>Gunneridae</taxon>
        <taxon>Pentapetalae</taxon>
        <taxon>rosids</taxon>
        <taxon>malvids</taxon>
        <taxon>Sapindales</taxon>
        <taxon>Meliaceae</taxon>
        <taxon>Melia</taxon>
    </lineage>
</organism>